<dbReference type="InterPro" id="IPR005486">
    <property type="entry name" value="Glucokinase_regulatory_CS"/>
</dbReference>
<dbReference type="EC" id="2.7.1.59" evidence="2"/>
<dbReference type="InterPro" id="IPR001347">
    <property type="entry name" value="SIS_dom"/>
</dbReference>
<feature type="repeat" description="RCC1" evidence="7">
    <location>
        <begin position="65"/>
        <end position="113"/>
    </location>
</feature>
<dbReference type="GO" id="GO:0009750">
    <property type="term" value="P:response to fructose"/>
    <property type="evidence" value="ECO:0007669"/>
    <property type="project" value="TreeGrafter"/>
</dbReference>
<evidence type="ECO:0000256" key="7">
    <source>
        <dbReference type="PROSITE-ProRule" id="PRU00235"/>
    </source>
</evidence>
<dbReference type="GO" id="GO:0046348">
    <property type="term" value="P:amino sugar catabolic process"/>
    <property type="evidence" value="ECO:0007669"/>
    <property type="project" value="InterPro"/>
</dbReference>
<dbReference type="InterPro" id="IPR040190">
    <property type="entry name" value="MURQ/GCKR"/>
</dbReference>
<dbReference type="Gene3D" id="3.40.50.10490">
    <property type="entry name" value="Glucose-6-phosphate isomerase like protein, domain 1"/>
    <property type="match status" value="1"/>
</dbReference>
<evidence type="ECO:0000256" key="2">
    <source>
        <dbReference type="ARBA" id="ARBA00012122"/>
    </source>
</evidence>
<protein>
    <recommendedName>
        <fullName evidence="3">N-acetyl-D-glucosamine kinase</fullName>
        <ecNumber evidence="2">2.7.1.59</ecNumber>
    </recommendedName>
    <alternativeName>
        <fullName evidence="6">GlcNAc kinase</fullName>
    </alternativeName>
</protein>
<evidence type="ECO:0000313" key="10">
    <source>
        <dbReference type="Proteomes" id="UP000031192"/>
    </source>
</evidence>
<dbReference type="GO" id="GO:0019899">
    <property type="term" value="F:enzyme binding"/>
    <property type="evidence" value="ECO:0007669"/>
    <property type="project" value="TreeGrafter"/>
</dbReference>
<dbReference type="HAMAP" id="MF_00068">
    <property type="entry name" value="MurQ"/>
    <property type="match status" value="1"/>
</dbReference>
<evidence type="ECO:0000259" key="8">
    <source>
        <dbReference type="PROSITE" id="PS51464"/>
    </source>
</evidence>
<dbReference type="NCBIfam" id="NF009222">
    <property type="entry name" value="PRK12570.1"/>
    <property type="match status" value="1"/>
</dbReference>
<dbReference type="GO" id="GO:0016835">
    <property type="term" value="F:carbon-oxygen lyase activity"/>
    <property type="evidence" value="ECO:0007669"/>
    <property type="project" value="InterPro"/>
</dbReference>
<dbReference type="FunFam" id="3.40.50.10490:FF:000014">
    <property type="entry name" value="N-acetylmuramic acid 6-phosphate etherase"/>
    <property type="match status" value="1"/>
</dbReference>
<dbReference type="NCBIfam" id="NF003915">
    <property type="entry name" value="PRK05441.1"/>
    <property type="match status" value="1"/>
</dbReference>
<dbReference type="GO" id="GO:0030246">
    <property type="term" value="F:carbohydrate binding"/>
    <property type="evidence" value="ECO:0007669"/>
    <property type="project" value="TreeGrafter"/>
</dbReference>
<dbReference type="Proteomes" id="UP000031192">
    <property type="component" value="Unassembled WGS sequence"/>
</dbReference>
<evidence type="ECO:0000313" key="9">
    <source>
        <dbReference type="EMBL" id="KID88301.1"/>
    </source>
</evidence>
<dbReference type="Pfam" id="PF22645">
    <property type="entry name" value="GKRP_SIS_N"/>
    <property type="match status" value="1"/>
</dbReference>
<evidence type="ECO:0000256" key="1">
    <source>
        <dbReference type="ARBA" id="ARBA00006198"/>
    </source>
</evidence>
<comment type="similarity">
    <text evidence="1">Belongs to the eukaryotic-type N-acetylglucosamine kinase family.</text>
</comment>
<accession>A0A0B4HEK8</accession>
<keyword evidence="5" id="KW-0119">Carbohydrate metabolism</keyword>
<dbReference type="PANTHER" id="PTHR10088:SF4">
    <property type="entry name" value="GLUCOKINASE REGULATORY PROTEIN"/>
    <property type="match status" value="1"/>
</dbReference>
<gene>
    <name evidence="9" type="ORF">MGU_04711</name>
</gene>
<evidence type="ECO:0000256" key="3">
    <source>
        <dbReference type="ARBA" id="ARBA00014974"/>
    </source>
</evidence>
<dbReference type="GO" id="GO:0045127">
    <property type="term" value="F:N-acetylglucosamine kinase activity"/>
    <property type="evidence" value="ECO:0007669"/>
    <property type="project" value="UniProtKB-EC"/>
</dbReference>
<dbReference type="PROSITE" id="PS51464">
    <property type="entry name" value="SIS"/>
    <property type="match status" value="1"/>
</dbReference>
<name>A0A0B4HEK8_METGA</name>
<sequence length="668" mass="69141">MTAPLAGLQTETRNPQTTAIDRVSTETLCRILHSQDARIPAAVEPCIPIIAQAIDALAERLRAGGRVFYMGAGTSGRLGVLDASEIPPTYSAPPGQFVALIAGGDEALRHAKEGAEDSRSGAEADLEAHGFDPQVDSLVGIASSGRTPYVLGGLEYVRRAGGVTVGVVCVEPSAVASEGNAHYLVAAVTGPEAVTGSTRMKAGTATKLILNMMSTGIMVRLGKTYGNLMVDLRATNIKLQQRARNILRLIGGPRCTQSDEELGRILHECHGSVKLAAATIVLGVPVADAEARLERHGGLLARVIEEHEGQQAATDEAQDDGLVLCVDAGGTSCKAVIMSRDGVSGCGAAGPCNVSSIGLDAAMASMSQAIQEAADNCPVTRGRKFGHTTFQSVWIGIAGYERPALAQSLSDAVCGLVKTPPGTRPRITADTDLLSASMSVQQDIDSVIVLVSGTGSIGTSFRRAGLGFQRTARVGGWGHLLGDDGSGYSIGREALRRALRATDAYRMTHDGGTATASSPAPSLSPLSQAIYRHFEHQYPASNPGDLLSAIVMPFSGLGAAENSSLGTTKRIAGVAKIVLSMAAAGDDEAKSIVAGGTASLAQLVTLLVRGQGMDVSRCGLVLAGGLMQSELYRDALLDAVRKQLGEFGQSATVKQPAFDGARLLAKGL</sequence>
<evidence type="ECO:0000256" key="6">
    <source>
        <dbReference type="ARBA" id="ARBA00031123"/>
    </source>
</evidence>
<dbReference type="Gene3D" id="3.30.420.40">
    <property type="match status" value="2"/>
</dbReference>
<dbReference type="InterPro" id="IPR000408">
    <property type="entry name" value="Reg_chr_condens"/>
</dbReference>
<dbReference type="PANTHER" id="PTHR10088">
    <property type="entry name" value="GLUCOKINASE REGULATORY PROTEIN"/>
    <property type="match status" value="1"/>
</dbReference>
<dbReference type="GO" id="GO:0070095">
    <property type="term" value="F:fructose-6-phosphate binding"/>
    <property type="evidence" value="ECO:0007669"/>
    <property type="project" value="TreeGrafter"/>
</dbReference>
<keyword evidence="4" id="KW-0456">Lyase</keyword>
<dbReference type="InterPro" id="IPR043129">
    <property type="entry name" value="ATPase_NBD"/>
</dbReference>
<organism evidence="9 10">
    <name type="scientific">Metarhizium guizhouense (strain ARSEF 977)</name>
    <dbReference type="NCBI Taxonomy" id="1276136"/>
    <lineage>
        <taxon>Eukaryota</taxon>
        <taxon>Fungi</taxon>
        <taxon>Dikarya</taxon>
        <taxon>Ascomycota</taxon>
        <taxon>Pezizomycotina</taxon>
        <taxon>Sordariomycetes</taxon>
        <taxon>Hypocreomycetidae</taxon>
        <taxon>Hypocreales</taxon>
        <taxon>Clavicipitaceae</taxon>
        <taxon>Metarhizium</taxon>
    </lineage>
</organism>
<keyword evidence="10" id="KW-1185">Reference proteome</keyword>
<feature type="domain" description="SIS" evidence="8">
    <location>
        <begin position="57"/>
        <end position="223"/>
    </location>
</feature>
<dbReference type="Gene3D" id="1.10.8.1080">
    <property type="match status" value="1"/>
</dbReference>
<proteinExistence type="inferred from homology"/>
<dbReference type="InterPro" id="IPR002731">
    <property type="entry name" value="ATPase_BadF"/>
</dbReference>
<dbReference type="HOGENOM" id="CLU_022562_0_0_1"/>
<comment type="caution">
    <text evidence="9">The sequence shown here is derived from an EMBL/GenBank/DDBJ whole genome shotgun (WGS) entry which is preliminary data.</text>
</comment>
<dbReference type="CDD" id="cd24007">
    <property type="entry name" value="ASKHA_NBD_eukNAGK-like"/>
    <property type="match status" value="1"/>
</dbReference>
<dbReference type="InterPro" id="IPR046348">
    <property type="entry name" value="SIS_dom_sf"/>
</dbReference>
<dbReference type="GO" id="GO:0004857">
    <property type="term" value="F:enzyme inhibitor activity"/>
    <property type="evidence" value="ECO:0007669"/>
    <property type="project" value="TreeGrafter"/>
</dbReference>
<dbReference type="OrthoDB" id="311172at2759"/>
<dbReference type="GO" id="GO:0005829">
    <property type="term" value="C:cytosol"/>
    <property type="evidence" value="ECO:0007669"/>
    <property type="project" value="TreeGrafter"/>
</dbReference>
<dbReference type="InterPro" id="IPR005488">
    <property type="entry name" value="Etherase_MurQ"/>
</dbReference>
<dbReference type="SUPFAM" id="SSF53697">
    <property type="entry name" value="SIS domain"/>
    <property type="match status" value="1"/>
</dbReference>
<dbReference type="GO" id="GO:0005654">
    <property type="term" value="C:nucleoplasm"/>
    <property type="evidence" value="ECO:0007669"/>
    <property type="project" value="TreeGrafter"/>
</dbReference>
<dbReference type="CDD" id="cd05007">
    <property type="entry name" value="SIS_Etherase"/>
    <property type="match status" value="1"/>
</dbReference>
<dbReference type="EMBL" id="AZNH01000012">
    <property type="protein sequence ID" value="KID88301.1"/>
    <property type="molecule type" value="Genomic_DNA"/>
</dbReference>
<dbReference type="GO" id="GO:0042593">
    <property type="term" value="P:glucose homeostasis"/>
    <property type="evidence" value="ECO:0007669"/>
    <property type="project" value="TreeGrafter"/>
</dbReference>
<reference evidence="9 10" key="1">
    <citation type="journal article" date="2014" name="Proc. Natl. Acad. Sci. U.S.A.">
        <title>Trajectory and genomic determinants of fungal-pathogen speciation and host adaptation.</title>
        <authorList>
            <person name="Hu X."/>
            <person name="Xiao G."/>
            <person name="Zheng P."/>
            <person name="Shang Y."/>
            <person name="Su Y."/>
            <person name="Zhang X."/>
            <person name="Liu X."/>
            <person name="Zhan S."/>
            <person name="St Leger R.J."/>
            <person name="Wang C."/>
        </authorList>
    </citation>
    <scope>NUCLEOTIDE SEQUENCE [LARGE SCALE GENOMIC DNA]</scope>
    <source>
        <strain evidence="9 10">ARSEF 977</strain>
    </source>
</reference>
<evidence type="ECO:0000256" key="5">
    <source>
        <dbReference type="ARBA" id="ARBA00023277"/>
    </source>
</evidence>
<evidence type="ECO:0000256" key="4">
    <source>
        <dbReference type="ARBA" id="ARBA00023239"/>
    </source>
</evidence>
<dbReference type="PROSITE" id="PS50012">
    <property type="entry name" value="RCC1_3"/>
    <property type="match status" value="1"/>
</dbReference>
<dbReference type="SUPFAM" id="SSF53067">
    <property type="entry name" value="Actin-like ATPase domain"/>
    <property type="match status" value="2"/>
</dbReference>
<dbReference type="PROSITE" id="PS01272">
    <property type="entry name" value="GCKR"/>
    <property type="match status" value="1"/>
</dbReference>
<dbReference type="AlphaFoldDB" id="A0A0B4HEK8"/>
<dbReference type="NCBIfam" id="TIGR00274">
    <property type="entry name" value="N-acetylmuramic acid 6-phosphate etherase"/>
    <property type="match status" value="1"/>
</dbReference>
<dbReference type="Pfam" id="PF01869">
    <property type="entry name" value="BcrAD_BadFG"/>
    <property type="match status" value="1"/>
</dbReference>